<gene>
    <name evidence="6" type="ORF">CYMTET_17536</name>
</gene>
<feature type="repeat" description="PPR" evidence="3">
    <location>
        <begin position="703"/>
        <end position="737"/>
    </location>
</feature>
<dbReference type="PANTHER" id="PTHR47447:SF17">
    <property type="entry name" value="OS12G0638900 PROTEIN"/>
    <property type="match status" value="1"/>
</dbReference>
<feature type="compositionally biased region" description="Polar residues" evidence="4">
    <location>
        <begin position="184"/>
        <end position="194"/>
    </location>
</feature>
<evidence type="ECO:0000313" key="7">
    <source>
        <dbReference type="Proteomes" id="UP001190700"/>
    </source>
</evidence>
<protein>
    <recommendedName>
        <fullName evidence="5">Pentatricopeptide repeat-containing protein-mitochondrial domain-containing protein</fullName>
    </recommendedName>
</protein>
<sequence length="789" mass="86342">MKRVDAFDRGTRCVHHFTPRFHCVRKLTDTTARGTALRSPRPARVSALIGMGFSCSHRGLSSIASVHGIDPHCLGTSGDRRSRRSRCSRRVSLQRFEVHRLQLWSGKRRMGQLTRPGLLLHNPSLHILRTRPLLTACFNQPGSAVCASIPRRAPLGGEPRRLPNKLKRRKRGSSVFKPEGPNPKRTNLTAQATHPDNVEKGESERGPLSKQPTAPPPRRTLLSQIGRGASAPVIGVKDIERAGARVVDRKSPPETRVGKPVSPPNQPAFPGPGRNGKGPGAARTFRGGNGRGGLPVRKRLVDVANLRERRRRTQPVTKTRAPKGPYHAKSRRATGRRPLDSNSALAKVVWRAPQAAVRRAAEQDVSSGAVNERHLLNTIVELGRARKWQAAEAVFGGAEDGGFVHTIFTYSSMISAYGKCGQWQKAFSMHKRMKEVGIRPNVVTYSALISACEKSGRWREAMKVFFDMRRDKVKPNSTTYNALISACEKGVQWELALEVFDWMKEQKVEADTITYSALISACEKGGQWQKAMQVFGWMSMAGVKANVVTYSALISACEKGAQWELALEVFEEMKRAGVNANQTTFNALISACEKGSQWRRALEVAAWMDEAGIPKCGALPCFVLWRSAVRCPALCFGAVRRSAVAALLCGLAQCGALPCFVLLARSAVRCLLCGLAQCGALPCFVLWAQCGALPCFVLWRSADTITYSALISACAKGSELSRAFKLYDEMSAAGVPVNIITQCSLMEVAMSSKEVEVAVEVRHLRFPASPTDKGDLLGALRFTARPIPA</sequence>
<keyword evidence="2" id="KW-0677">Repeat</keyword>
<proteinExistence type="inferred from homology"/>
<organism evidence="6 7">
    <name type="scientific">Cymbomonas tetramitiformis</name>
    <dbReference type="NCBI Taxonomy" id="36881"/>
    <lineage>
        <taxon>Eukaryota</taxon>
        <taxon>Viridiplantae</taxon>
        <taxon>Chlorophyta</taxon>
        <taxon>Pyramimonadophyceae</taxon>
        <taxon>Pyramimonadales</taxon>
        <taxon>Pyramimonadaceae</taxon>
        <taxon>Cymbomonas</taxon>
    </lineage>
</organism>
<feature type="compositionally biased region" description="Basic residues" evidence="4">
    <location>
        <begin position="162"/>
        <end position="172"/>
    </location>
</feature>
<dbReference type="InterPro" id="IPR011990">
    <property type="entry name" value="TPR-like_helical_dom_sf"/>
</dbReference>
<feature type="region of interest" description="Disordered" evidence="4">
    <location>
        <begin position="244"/>
        <end position="300"/>
    </location>
</feature>
<dbReference type="AlphaFoldDB" id="A0AAE0L6W2"/>
<evidence type="ECO:0000256" key="3">
    <source>
        <dbReference type="PROSITE-ProRule" id="PRU00708"/>
    </source>
</evidence>
<feature type="repeat" description="PPR" evidence="3">
    <location>
        <begin position="476"/>
        <end position="510"/>
    </location>
</feature>
<dbReference type="NCBIfam" id="TIGR00756">
    <property type="entry name" value="PPR"/>
    <property type="match status" value="6"/>
</dbReference>
<feature type="repeat" description="PPR" evidence="3">
    <location>
        <begin position="546"/>
        <end position="580"/>
    </location>
</feature>
<feature type="repeat" description="PPR" evidence="3">
    <location>
        <begin position="511"/>
        <end position="545"/>
    </location>
</feature>
<evidence type="ECO:0000256" key="1">
    <source>
        <dbReference type="ARBA" id="ARBA00007626"/>
    </source>
</evidence>
<keyword evidence="7" id="KW-1185">Reference proteome</keyword>
<dbReference type="InterPro" id="IPR002885">
    <property type="entry name" value="PPR_rpt"/>
</dbReference>
<dbReference type="Proteomes" id="UP001190700">
    <property type="component" value="Unassembled WGS sequence"/>
</dbReference>
<feature type="compositionally biased region" description="Basic residues" evidence="4">
    <location>
        <begin position="326"/>
        <end position="335"/>
    </location>
</feature>
<feature type="compositionally biased region" description="Basic and acidic residues" evidence="4">
    <location>
        <begin position="244"/>
        <end position="257"/>
    </location>
</feature>
<dbReference type="EMBL" id="LGRX02007819">
    <property type="protein sequence ID" value="KAK3274276.1"/>
    <property type="molecule type" value="Genomic_DNA"/>
</dbReference>
<feature type="domain" description="Pentatricopeptide repeat-containing protein-mitochondrial" evidence="5">
    <location>
        <begin position="492"/>
        <end position="604"/>
    </location>
</feature>
<evidence type="ECO:0000313" key="6">
    <source>
        <dbReference type="EMBL" id="KAK3274276.1"/>
    </source>
</evidence>
<dbReference type="PROSITE" id="PS51375">
    <property type="entry name" value="PPR"/>
    <property type="match status" value="7"/>
</dbReference>
<feature type="repeat" description="PPR" evidence="3">
    <location>
        <begin position="581"/>
        <end position="615"/>
    </location>
</feature>
<accession>A0AAE0L6W2</accession>
<evidence type="ECO:0000256" key="4">
    <source>
        <dbReference type="SAM" id="MobiDB-lite"/>
    </source>
</evidence>
<evidence type="ECO:0000256" key="2">
    <source>
        <dbReference type="ARBA" id="ARBA00022737"/>
    </source>
</evidence>
<dbReference type="Pfam" id="PF23276">
    <property type="entry name" value="TPR_24"/>
    <property type="match status" value="1"/>
</dbReference>
<comment type="similarity">
    <text evidence="1">Belongs to the PPR family. P subfamily.</text>
</comment>
<name>A0AAE0L6W2_9CHLO</name>
<feature type="repeat" description="PPR" evidence="3">
    <location>
        <begin position="406"/>
        <end position="440"/>
    </location>
</feature>
<dbReference type="PANTHER" id="PTHR47447">
    <property type="entry name" value="OS03G0856100 PROTEIN"/>
    <property type="match status" value="1"/>
</dbReference>
<feature type="compositionally biased region" description="Basic and acidic residues" evidence="4">
    <location>
        <begin position="196"/>
        <end position="207"/>
    </location>
</feature>
<comment type="caution">
    <text evidence="6">The sequence shown here is derived from an EMBL/GenBank/DDBJ whole genome shotgun (WGS) entry which is preliminary data.</text>
</comment>
<dbReference type="InterPro" id="IPR057027">
    <property type="entry name" value="TPR_mt"/>
</dbReference>
<dbReference type="Gene3D" id="1.25.40.10">
    <property type="entry name" value="Tetratricopeptide repeat domain"/>
    <property type="match status" value="3"/>
</dbReference>
<dbReference type="Pfam" id="PF13041">
    <property type="entry name" value="PPR_2"/>
    <property type="match status" value="2"/>
</dbReference>
<feature type="repeat" description="PPR" evidence="3">
    <location>
        <begin position="441"/>
        <end position="475"/>
    </location>
</feature>
<reference evidence="6 7" key="1">
    <citation type="journal article" date="2015" name="Genome Biol. Evol.">
        <title>Comparative Genomics of a Bacterivorous Green Alga Reveals Evolutionary Causalities and Consequences of Phago-Mixotrophic Mode of Nutrition.</title>
        <authorList>
            <person name="Burns J.A."/>
            <person name="Paasch A."/>
            <person name="Narechania A."/>
            <person name="Kim E."/>
        </authorList>
    </citation>
    <scope>NUCLEOTIDE SEQUENCE [LARGE SCALE GENOMIC DNA]</scope>
    <source>
        <strain evidence="6 7">PLY_AMNH</strain>
    </source>
</reference>
<feature type="region of interest" description="Disordered" evidence="4">
    <location>
        <begin position="148"/>
        <end position="224"/>
    </location>
</feature>
<dbReference type="Pfam" id="PF01535">
    <property type="entry name" value="PPR"/>
    <property type="match status" value="1"/>
</dbReference>
<feature type="compositionally biased region" description="Pro residues" evidence="4">
    <location>
        <begin position="261"/>
        <end position="270"/>
    </location>
</feature>
<feature type="region of interest" description="Disordered" evidence="4">
    <location>
        <begin position="313"/>
        <end position="337"/>
    </location>
</feature>
<evidence type="ECO:0000259" key="5">
    <source>
        <dbReference type="Pfam" id="PF23276"/>
    </source>
</evidence>